<sequence length="107" mass="11958">MATISAENDYFTTINVFTTTPEHQQKVLEIISGAEEKMRDFPGFVSASIHVSHDGTQVIGYAQWAKKEDFDGMRARADLQQHFQAVRKLVSSVDPIAARVTYTHDGT</sequence>
<protein>
    <submittedName>
        <fullName evidence="2">Antibiotic biosynthesis monooxygenase</fullName>
        <ecNumber evidence="2">1.14.-.-</ecNumber>
    </submittedName>
</protein>
<name>A0AB39MBA3_9ACTN</name>
<organism evidence="2">
    <name type="scientific">Streptomyces sp. R08</name>
    <dbReference type="NCBI Taxonomy" id="3238624"/>
    <lineage>
        <taxon>Bacteria</taxon>
        <taxon>Bacillati</taxon>
        <taxon>Actinomycetota</taxon>
        <taxon>Actinomycetes</taxon>
        <taxon>Kitasatosporales</taxon>
        <taxon>Streptomycetaceae</taxon>
        <taxon>Streptomyces</taxon>
    </lineage>
</organism>
<dbReference type="InterPro" id="IPR011008">
    <property type="entry name" value="Dimeric_a/b-barrel"/>
</dbReference>
<dbReference type="InterPro" id="IPR007138">
    <property type="entry name" value="ABM_dom"/>
</dbReference>
<dbReference type="GO" id="GO:0004497">
    <property type="term" value="F:monooxygenase activity"/>
    <property type="evidence" value="ECO:0007669"/>
    <property type="project" value="UniProtKB-KW"/>
</dbReference>
<dbReference type="Pfam" id="PF03992">
    <property type="entry name" value="ABM"/>
    <property type="match status" value="1"/>
</dbReference>
<dbReference type="AlphaFoldDB" id="A0AB39MBA3"/>
<dbReference type="EMBL" id="CP163431">
    <property type="protein sequence ID" value="XDQ02366.1"/>
    <property type="molecule type" value="Genomic_DNA"/>
</dbReference>
<proteinExistence type="predicted"/>
<reference evidence="2" key="1">
    <citation type="submission" date="2024-07" db="EMBL/GenBank/DDBJ databases">
        <authorList>
            <person name="Yu S.T."/>
        </authorList>
    </citation>
    <scope>NUCLEOTIDE SEQUENCE</scope>
    <source>
        <strain evidence="2">R08</strain>
    </source>
</reference>
<keyword evidence="2" id="KW-0560">Oxidoreductase</keyword>
<accession>A0AB39MBA3</accession>
<dbReference type="RefSeq" id="WP_266775552.1">
    <property type="nucleotide sequence ID" value="NZ_CP163431.1"/>
</dbReference>
<dbReference type="EC" id="1.14.-.-" evidence="2"/>
<evidence type="ECO:0000313" key="2">
    <source>
        <dbReference type="EMBL" id="XDQ02366.1"/>
    </source>
</evidence>
<gene>
    <name evidence="2" type="ORF">AB5J58_20105</name>
</gene>
<evidence type="ECO:0000259" key="1">
    <source>
        <dbReference type="PROSITE" id="PS51725"/>
    </source>
</evidence>
<dbReference type="SUPFAM" id="SSF54909">
    <property type="entry name" value="Dimeric alpha+beta barrel"/>
    <property type="match status" value="1"/>
</dbReference>
<keyword evidence="2" id="KW-0503">Monooxygenase</keyword>
<feature type="domain" description="ABM" evidence="1">
    <location>
        <begin position="11"/>
        <end position="100"/>
    </location>
</feature>
<dbReference type="PROSITE" id="PS51725">
    <property type="entry name" value="ABM"/>
    <property type="match status" value="1"/>
</dbReference>
<dbReference type="Gene3D" id="3.30.70.100">
    <property type="match status" value="1"/>
</dbReference>